<dbReference type="EMBL" id="LR901440">
    <property type="protein sequence ID" value="CAD7248613.1"/>
    <property type="molecule type" value="Genomic_DNA"/>
</dbReference>
<name>A0A7R9A7T3_9CRUS</name>
<dbReference type="EMBL" id="CAJPEV010001923">
    <property type="protein sequence ID" value="CAG0894904.1"/>
    <property type="molecule type" value="Genomic_DNA"/>
</dbReference>
<dbReference type="AlphaFoldDB" id="A0A7R9A7T3"/>
<organism evidence="1">
    <name type="scientific">Darwinula stevensoni</name>
    <dbReference type="NCBI Taxonomy" id="69355"/>
    <lineage>
        <taxon>Eukaryota</taxon>
        <taxon>Metazoa</taxon>
        <taxon>Ecdysozoa</taxon>
        <taxon>Arthropoda</taxon>
        <taxon>Crustacea</taxon>
        <taxon>Oligostraca</taxon>
        <taxon>Ostracoda</taxon>
        <taxon>Podocopa</taxon>
        <taxon>Podocopida</taxon>
        <taxon>Darwinulocopina</taxon>
        <taxon>Darwinuloidea</taxon>
        <taxon>Darwinulidae</taxon>
        <taxon>Darwinula</taxon>
    </lineage>
</organism>
<keyword evidence="2" id="KW-1185">Reference proteome</keyword>
<reference evidence="1" key="1">
    <citation type="submission" date="2020-11" db="EMBL/GenBank/DDBJ databases">
        <authorList>
            <person name="Tran Van P."/>
        </authorList>
    </citation>
    <scope>NUCLEOTIDE SEQUENCE</scope>
</reference>
<sequence length="139" mass="15854">MYGYECLKGENSGNVIDEMSSGIEKPFPGLNYGAMSRRVTREESGSHSYSMFENECPTEIDLNTSLSQGGPLDQSDWIQKVLAKEHHPVHVHAMLQRRKRDTRTRMTDFERISSMQVGREVLHQAVLNTSLHLLRASYL</sequence>
<proteinExistence type="predicted"/>
<evidence type="ECO:0000313" key="1">
    <source>
        <dbReference type="EMBL" id="CAD7248613.1"/>
    </source>
</evidence>
<dbReference type="Proteomes" id="UP000677054">
    <property type="component" value="Unassembled WGS sequence"/>
</dbReference>
<gene>
    <name evidence="1" type="ORF">DSTB1V02_LOCUS8424</name>
</gene>
<evidence type="ECO:0000313" key="2">
    <source>
        <dbReference type="Proteomes" id="UP000677054"/>
    </source>
</evidence>
<protein>
    <submittedName>
        <fullName evidence="1">Uncharacterized protein</fullName>
    </submittedName>
</protein>
<accession>A0A7R9A7T3</accession>